<evidence type="ECO:0000256" key="3">
    <source>
        <dbReference type="ARBA" id="ARBA00008105"/>
    </source>
</evidence>
<sequence>MFKRGSEDEEAPSSAVRVQRRSHRERAQPVERQRLGLLEKKKDYQKRAKDFHKKQEVLKSLRAKAADRNEDEFYFGMMSRTGPGSRLSRGKAFTGAVDGDRGNRAMDQDLVRLLKTQDLGYLRTARNVAAKDVRALEERFVLAGGAEEDMADDDDEDDDENDDDDEMAGSKRRKSSSSRQPPKKIVFCDGVEERDEAAAQAESDDERDQDQDMGDNDGDKKTHEAERKARNLEKVRQSLQNARRKLRTLAAAEFELEVQQAKMAKTATSGGVTKMGKRITVRERKR</sequence>
<keyword evidence="4" id="KW-0698">rRNA processing</keyword>
<reference evidence="7" key="1">
    <citation type="submission" date="2023-06" db="EMBL/GenBank/DDBJ databases">
        <title>Genome-scale phylogeny and comparative genomics of the fungal order Sordariales.</title>
        <authorList>
            <consortium name="Lawrence Berkeley National Laboratory"/>
            <person name="Hensen N."/>
            <person name="Bonometti L."/>
            <person name="Westerberg I."/>
            <person name="Brannstrom I.O."/>
            <person name="Guillou S."/>
            <person name="Cros-Aarteil S."/>
            <person name="Calhoun S."/>
            <person name="Haridas S."/>
            <person name="Kuo A."/>
            <person name="Mondo S."/>
            <person name="Pangilinan J."/>
            <person name="Riley R."/>
            <person name="LaButti K."/>
            <person name="Andreopoulos B."/>
            <person name="Lipzen A."/>
            <person name="Chen C."/>
            <person name="Yanf M."/>
            <person name="Daum C."/>
            <person name="Ng V."/>
            <person name="Clum A."/>
            <person name="Steindorff A."/>
            <person name="Ohm R."/>
            <person name="Martin F."/>
            <person name="Silar P."/>
            <person name="Natvig D."/>
            <person name="Lalanne C."/>
            <person name="Gautier V."/>
            <person name="Ament-velasquez S.L."/>
            <person name="Kruys A."/>
            <person name="Hutchinson M.I."/>
            <person name="Powell A.J."/>
            <person name="Barry K."/>
            <person name="Miller A.N."/>
            <person name="Grigoriev I.V."/>
            <person name="Debuchy R."/>
            <person name="Gladieux P."/>
            <person name="Thoren M.H."/>
            <person name="Johannesson H."/>
        </authorList>
    </citation>
    <scope>NUCLEOTIDE SEQUENCE</scope>
    <source>
        <strain evidence="7">SMH2392-1A</strain>
    </source>
</reference>
<evidence type="ECO:0000256" key="1">
    <source>
        <dbReference type="ARBA" id="ARBA00004099"/>
    </source>
</evidence>
<gene>
    <name evidence="7" type="ORF">B0T26DRAFT_745595</name>
</gene>
<feature type="region of interest" description="Disordered" evidence="6">
    <location>
        <begin position="263"/>
        <end position="286"/>
    </location>
</feature>
<evidence type="ECO:0000256" key="5">
    <source>
        <dbReference type="ARBA" id="ARBA00023242"/>
    </source>
</evidence>
<name>A0AA40BG07_9PEZI</name>
<evidence type="ECO:0000256" key="2">
    <source>
        <dbReference type="ARBA" id="ARBA00004604"/>
    </source>
</evidence>
<evidence type="ECO:0000256" key="6">
    <source>
        <dbReference type="SAM" id="MobiDB-lite"/>
    </source>
</evidence>
<dbReference type="GO" id="GO:0006364">
    <property type="term" value="P:rRNA processing"/>
    <property type="evidence" value="ECO:0007669"/>
    <property type="project" value="UniProtKB-UniRule"/>
</dbReference>
<comment type="subcellular location">
    <subcellularLocation>
        <location evidence="2">Nucleus</location>
        <location evidence="2">Nucleolus</location>
    </subcellularLocation>
</comment>
<feature type="region of interest" description="Disordered" evidence="6">
    <location>
        <begin position="141"/>
        <end position="239"/>
    </location>
</feature>
<dbReference type="Pfam" id="PF03998">
    <property type="entry name" value="Utp11"/>
    <property type="match status" value="1"/>
</dbReference>
<dbReference type="InterPro" id="IPR007144">
    <property type="entry name" value="SSU_processome_Utp11"/>
</dbReference>
<keyword evidence="8" id="KW-1185">Reference proteome</keyword>
<comment type="caution">
    <text evidence="7">The sequence shown here is derived from an EMBL/GenBank/DDBJ whole genome shotgun (WGS) entry which is preliminary data.</text>
</comment>
<dbReference type="PANTHER" id="PTHR12838">
    <property type="entry name" value="U3 SMALL NUCLEOLAR RNA-ASSOCIATED PROTEIN 11"/>
    <property type="match status" value="1"/>
</dbReference>
<feature type="region of interest" description="Disordered" evidence="6">
    <location>
        <begin position="1"/>
        <end position="41"/>
    </location>
</feature>
<feature type="compositionally biased region" description="Basic and acidic residues" evidence="6">
    <location>
        <begin position="217"/>
        <end position="236"/>
    </location>
</feature>
<dbReference type="AlphaFoldDB" id="A0AA40BG07"/>
<keyword evidence="5" id="KW-0539">Nucleus</keyword>
<dbReference type="Proteomes" id="UP001172101">
    <property type="component" value="Unassembled WGS sequence"/>
</dbReference>
<dbReference type="PANTHER" id="PTHR12838:SF0">
    <property type="entry name" value="U3 SMALL NUCLEOLAR RNA-ASSOCIATED PROTEIN 11-RELATED"/>
    <property type="match status" value="1"/>
</dbReference>
<dbReference type="EMBL" id="JAUIRO010000001">
    <property type="protein sequence ID" value="KAK0733560.1"/>
    <property type="molecule type" value="Genomic_DNA"/>
</dbReference>
<feature type="compositionally biased region" description="Acidic residues" evidence="6">
    <location>
        <begin position="146"/>
        <end position="167"/>
    </location>
</feature>
<organism evidence="7 8">
    <name type="scientific">Lasiosphaeria miniovina</name>
    <dbReference type="NCBI Taxonomy" id="1954250"/>
    <lineage>
        <taxon>Eukaryota</taxon>
        <taxon>Fungi</taxon>
        <taxon>Dikarya</taxon>
        <taxon>Ascomycota</taxon>
        <taxon>Pezizomycotina</taxon>
        <taxon>Sordariomycetes</taxon>
        <taxon>Sordariomycetidae</taxon>
        <taxon>Sordariales</taxon>
        <taxon>Lasiosphaeriaceae</taxon>
        <taxon>Lasiosphaeria</taxon>
    </lineage>
</organism>
<evidence type="ECO:0000313" key="8">
    <source>
        <dbReference type="Proteomes" id="UP001172101"/>
    </source>
</evidence>
<feature type="compositionally biased region" description="Basic residues" evidence="6">
    <location>
        <begin position="275"/>
        <end position="286"/>
    </location>
</feature>
<evidence type="ECO:0000313" key="7">
    <source>
        <dbReference type="EMBL" id="KAK0733560.1"/>
    </source>
</evidence>
<comment type="function">
    <text evidence="1">Involved in nucleolar processing of pre-18S ribosomal RNA.</text>
</comment>
<comment type="similarity">
    <text evidence="3">Belongs to the UTP11 family.</text>
</comment>
<dbReference type="GO" id="GO:0032040">
    <property type="term" value="C:small-subunit processome"/>
    <property type="evidence" value="ECO:0007669"/>
    <property type="project" value="UniProtKB-UniRule"/>
</dbReference>
<dbReference type="GeneID" id="85327852"/>
<accession>A0AA40BG07</accession>
<proteinExistence type="inferred from homology"/>
<evidence type="ECO:0000256" key="4">
    <source>
        <dbReference type="ARBA" id="ARBA00022552"/>
    </source>
</evidence>
<feature type="compositionally biased region" description="Acidic residues" evidence="6">
    <location>
        <begin position="202"/>
        <end position="216"/>
    </location>
</feature>
<protein>
    <submittedName>
        <fullName evidence="7">Small-subunit processome</fullName>
    </submittedName>
</protein>
<feature type="region of interest" description="Disordered" evidence="6">
    <location>
        <begin position="75"/>
        <end position="102"/>
    </location>
</feature>
<feature type="compositionally biased region" description="Basic and acidic residues" evidence="6">
    <location>
        <begin position="25"/>
        <end position="41"/>
    </location>
</feature>
<dbReference type="RefSeq" id="XP_060302437.1">
    <property type="nucleotide sequence ID" value="XM_060444582.1"/>
</dbReference>